<feature type="domain" description="GATA-type" evidence="11">
    <location>
        <begin position="17"/>
        <end position="50"/>
    </location>
</feature>
<gene>
    <name evidence="12" type="ORF">G2W53_000571</name>
</gene>
<keyword evidence="3" id="KW-0862">Zinc</keyword>
<dbReference type="GO" id="GO:0008270">
    <property type="term" value="F:zinc ion binding"/>
    <property type="evidence" value="ECO:0007669"/>
    <property type="project" value="UniProtKB-KW"/>
</dbReference>
<feature type="region of interest" description="Disordered" evidence="10">
    <location>
        <begin position="242"/>
        <end position="277"/>
    </location>
</feature>
<reference evidence="12" key="1">
    <citation type="submission" date="2020-09" db="EMBL/GenBank/DDBJ databases">
        <title>Genome-Enabled Discovery of Anthraquinone Biosynthesis in Senna tora.</title>
        <authorList>
            <person name="Kang S.-H."/>
            <person name="Pandey R.P."/>
            <person name="Lee C.-M."/>
            <person name="Sim J.-S."/>
            <person name="Jeong J.-T."/>
            <person name="Choi B.-S."/>
            <person name="Jung M."/>
            <person name="Ginzburg D."/>
            <person name="Zhao K."/>
            <person name="Won S.Y."/>
            <person name="Oh T.-J."/>
            <person name="Yu Y."/>
            <person name="Kim N.-H."/>
            <person name="Lee O.R."/>
            <person name="Lee T.-H."/>
            <person name="Bashyal P."/>
            <person name="Kim T.-S."/>
            <person name="Lee W.-H."/>
            <person name="Kawkins C."/>
            <person name="Kim C.-K."/>
            <person name="Kim J.S."/>
            <person name="Ahn B.O."/>
            <person name="Rhee S.Y."/>
            <person name="Sohng J.K."/>
        </authorList>
    </citation>
    <scope>NUCLEOTIDE SEQUENCE</scope>
    <source>
        <tissue evidence="12">Leaf</tissue>
    </source>
</reference>
<dbReference type="PROSITE" id="PS00344">
    <property type="entry name" value="GATA_ZN_FINGER_1"/>
    <property type="match status" value="1"/>
</dbReference>
<evidence type="ECO:0000256" key="3">
    <source>
        <dbReference type="ARBA" id="ARBA00022833"/>
    </source>
</evidence>
<protein>
    <submittedName>
        <fullName evidence="12">GATA transcription factor 5-like</fullName>
    </submittedName>
</protein>
<dbReference type="PANTHER" id="PTHR47172">
    <property type="entry name" value="OS01G0976800 PROTEIN"/>
    <property type="match status" value="1"/>
</dbReference>
<evidence type="ECO:0000256" key="7">
    <source>
        <dbReference type="ARBA" id="ARBA00024019"/>
    </source>
</evidence>
<keyword evidence="5" id="KW-0238">DNA-binding</keyword>
<evidence type="ECO:0000313" key="13">
    <source>
        <dbReference type="Proteomes" id="UP000634136"/>
    </source>
</evidence>
<dbReference type="InterPro" id="IPR000679">
    <property type="entry name" value="Znf_GATA"/>
</dbReference>
<comment type="caution">
    <text evidence="12">The sequence shown here is derived from an EMBL/GenBank/DDBJ whole genome shotgun (WGS) entry which is preliminary data.</text>
</comment>
<accession>A0A834XGT4</accession>
<dbReference type="GO" id="GO:0006355">
    <property type="term" value="P:regulation of DNA-templated transcription"/>
    <property type="evidence" value="ECO:0007669"/>
    <property type="project" value="InterPro"/>
</dbReference>
<dbReference type="CDD" id="cd00202">
    <property type="entry name" value="ZnF_GATA"/>
    <property type="match status" value="1"/>
</dbReference>
<feature type="compositionally biased region" description="Low complexity" evidence="10">
    <location>
        <begin position="242"/>
        <end position="268"/>
    </location>
</feature>
<sequence>MMRKESLGLGSWDEINNAMPRRCTHCLAQRTPQWRAGPLGPKTLCNACGLSFIYKNKETKRKLLRKLLPWKVGPQSSKGPLGFHHPEFRFHQARFLRNRHPNPHQDKASERTATGILYQVQICIVTFWGSTRNLIREVHLGFLASNPPCFSIISSSSFFGSVESSKPDTNTLSWVPDLSCPFSPWALTDSPILILPLSLLRLHLPIGFHRFYSSRSFNLPLDRDLEGLEWLIAEKAKGLTSISKSSSSSTSKSSLNCLKSASKSSSKSTNPPDLEGFDENRFLELGFFNPGQR</sequence>
<dbReference type="OrthoDB" id="2162994at2759"/>
<comment type="function">
    <text evidence="8">Transcriptional regulator that specifically binds 5'-GATA-3' or 5'-GAT-3' motifs within gene promoters.</text>
</comment>
<evidence type="ECO:0000259" key="11">
    <source>
        <dbReference type="PROSITE" id="PS50114"/>
    </source>
</evidence>
<evidence type="ECO:0000313" key="12">
    <source>
        <dbReference type="EMBL" id="KAF7843666.1"/>
    </source>
</evidence>
<dbReference type="PANTHER" id="PTHR47172:SF24">
    <property type="entry name" value="GATA ZINC FINGER DOMAIN-CONTAINING PROTEIN 14-RELATED"/>
    <property type="match status" value="1"/>
</dbReference>
<proteinExistence type="inferred from homology"/>
<keyword evidence="6" id="KW-0804">Transcription</keyword>
<dbReference type="EMBL" id="JAAIUW010000001">
    <property type="protein sequence ID" value="KAF7843666.1"/>
    <property type="molecule type" value="Genomic_DNA"/>
</dbReference>
<dbReference type="Pfam" id="PF00320">
    <property type="entry name" value="GATA"/>
    <property type="match status" value="1"/>
</dbReference>
<evidence type="ECO:0000256" key="5">
    <source>
        <dbReference type="ARBA" id="ARBA00023125"/>
    </source>
</evidence>
<dbReference type="Gene3D" id="3.30.50.10">
    <property type="entry name" value="Erythroid Transcription Factor GATA-1, subunit A"/>
    <property type="match status" value="1"/>
</dbReference>
<evidence type="ECO:0000256" key="6">
    <source>
        <dbReference type="ARBA" id="ARBA00023163"/>
    </source>
</evidence>
<dbReference type="Proteomes" id="UP000634136">
    <property type="component" value="Unassembled WGS sequence"/>
</dbReference>
<organism evidence="12 13">
    <name type="scientific">Senna tora</name>
    <dbReference type="NCBI Taxonomy" id="362788"/>
    <lineage>
        <taxon>Eukaryota</taxon>
        <taxon>Viridiplantae</taxon>
        <taxon>Streptophyta</taxon>
        <taxon>Embryophyta</taxon>
        <taxon>Tracheophyta</taxon>
        <taxon>Spermatophyta</taxon>
        <taxon>Magnoliopsida</taxon>
        <taxon>eudicotyledons</taxon>
        <taxon>Gunneridae</taxon>
        <taxon>Pentapetalae</taxon>
        <taxon>rosids</taxon>
        <taxon>fabids</taxon>
        <taxon>Fabales</taxon>
        <taxon>Fabaceae</taxon>
        <taxon>Caesalpinioideae</taxon>
        <taxon>Cassia clade</taxon>
        <taxon>Senna</taxon>
    </lineage>
</organism>
<name>A0A834XGT4_9FABA</name>
<evidence type="ECO:0000256" key="8">
    <source>
        <dbReference type="ARBA" id="ARBA00037539"/>
    </source>
</evidence>
<dbReference type="SUPFAM" id="SSF57716">
    <property type="entry name" value="Glucocorticoid receptor-like (DNA-binding domain)"/>
    <property type="match status" value="1"/>
</dbReference>
<dbReference type="InterPro" id="IPR013088">
    <property type="entry name" value="Znf_NHR/GATA"/>
</dbReference>
<keyword evidence="13" id="KW-1185">Reference proteome</keyword>
<evidence type="ECO:0000256" key="2">
    <source>
        <dbReference type="ARBA" id="ARBA00022771"/>
    </source>
</evidence>
<keyword evidence="1" id="KW-0479">Metal-binding</keyword>
<keyword evidence="4" id="KW-0805">Transcription regulation</keyword>
<dbReference type="SMART" id="SM00401">
    <property type="entry name" value="ZnF_GATA"/>
    <property type="match status" value="1"/>
</dbReference>
<keyword evidence="2 9" id="KW-0863">Zinc-finger</keyword>
<comment type="similarity">
    <text evidence="7">Belongs to the type IV zinc-finger family. Class B subfamily.</text>
</comment>
<evidence type="ECO:0000256" key="1">
    <source>
        <dbReference type="ARBA" id="ARBA00022723"/>
    </source>
</evidence>
<dbReference type="PROSITE" id="PS50114">
    <property type="entry name" value="GATA_ZN_FINGER_2"/>
    <property type="match status" value="1"/>
</dbReference>
<evidence type="ECO:0000256" key="10">
    <source>
        <dbReference type="SAM" id="MobiDB-lite"/>
    </source>
</evidence>
<evidence type="ECO:0000256" key="9">
    <source>
        <dbReference type="PROSITE-ProRule" id="PRU00094"/>
    </source>
</evidence>
<dbReference type="GO" id="GO:0043565">
    <property type="term" value="F:sequence-specific DNA binding"/>
    <property type="evidence" value="ECO:0007669"/>
    <property type="project" value="InterPro"/>
</dbReference>
<evidence type="ECO:0000256" key="4">
    <source>
        <dbReference type="ARBA" id="ARBA00023015"/>
    </source>
</evidence>
<dbReference type="AlphaFoldDB" id="A0A834XGT4"/>